<evidence type="ECO:0000313" key="1">
    <source>
        <dbReference type="EMBL" id="EFA11320.1"/>
    </source>
</evidence>
<proteinExistence type="predicted"/>
<accession>D6W7N6</accession>
<organism evidence="1 2">
    <name type="scientific">Tribolium castaneum</name>
    <name type="common">Red flour beetle</name>
    <dbReference type="NCBI Taxonomy" id="7070"/>
    <lineage>
        <taxon>Eukaryota</taxon>
        <taxon>Metazoa</taxon>
        <taxon>Ecdysozoa</taxon>
        <taxon>Arthropoda</taxon>
        <taxon>Hexapoda</taxon>
        <taxon>Insecta</taxon>
        <taxon>Pterygota</taxon>
        <taxon>Neoptera</taxon>
        <taxon>Endopterygota</taxon>
        <taxon>Coleoptera</taxon>
        <taxon>Polyphaga</taxon>
        <taxon>Cucujiformia</taxon>
        <taxon>Tenebrionidae</taxon>
        <taxon>Tenebrionidae incertae sedis</taxon>
        <taxon>Tribolium</taxon>
    </lineage>
</organism>
<reference evidence="1 2" key="2">
    <citation type="journal article" date="2010" name="Nucleic Acids Res.">
        <title>BeetleBase in 2010: revisions to provide comprehensive genomic information for Tribolium castaneum.</title>
        <authorList>
            <person name="Kim H.S."/>
            <person name="Murphy T."/>
            <person name="Xia J."/>
            <person name="Caragea D."/>
            <person name="Park Y."/>
            <person name="Beeman R.W."/>
            <person name="Lorenzen M.D."/>
            <person name="Butcher S."/>
            <person name="Manak J.R."/>
            <person name="Brown S.J."/>
        </authorList>
    </citation>
    <scope>GENOME REANNOTATION</scope>
    <source>
        <strain evidence="1 2">Georgia GA2</strain>
    </source>
</reference>
<name>D6W7N6_TRICA</name>
<dbReference type="Proteomes" id="UP000007266">
    <property type="component" value="Linkage group 1"/>
</dbReference>
<sequence length="144" mass="15869">MGDMQRRMTEKRSGVVVSVAVGSDCIGGGGGQRTQHPQLLMPATSANHIMNAEFPQWAIALMDCGFGVILFEAWPHASAKDRSCCNSLPLLGNTFSIFPIAAKETLPSISHKTDTSPPLYYTKSSQYLSIKYFHFYITHETFAH</sequence>
<dbReference type="HOGENOM" id="CLU_1798936_0_0_1"/>
<dbReference type="EMBL" id="KQ971307">
    <property type="protein sequence ID" value="EFA11320.1"/>
    <property type="molecule type" value="Genomic_DNA"/>
</dbReference>
<evidence type="ECO:0000313" key="2">
    <source>
        <dbReference type="Proteomes" id="UP000007266"/>
    </source>
</evidence>
<protein>
    <submittedName>
        <fullName evidence="1">Uncharacterized protein</fullName>
    </submittedName>
</protein>
<keyword evidence="2" id="KW-1185">Reference proteome</keyword>
<dbReference type="AlphaFoldDB" id="D6W7N6"/>
<dbReference type="InParanoid" id="D6W7N6"/>
<gene>
    <name evidence="1" type="primary">GLEAN_10859</name>
    <name evidence="1" type="ORF">TcasGA2_TC010859</name>
</gene>
<reference evidence="1 2" key="1">
    <citation type="journal article" date="2008" name="Nature">
        <title>The genome of the model beetle and pest Tribolium castaneum.</title>
        <authorList>
            <consortium name="Tribolium Genome Sequencing Consortium"/>
            <person name="Richards S."/>
            <person name="Gibbs R.A."/>
            <person name="Weinstock G.M."/>
            <person name="Brown S.J."/>
            <person name="Denell R."/>
            <person name="Beeman R.W."/>
            <person name="Gibbs R."/>
            <person name="Beeman R.W."/>
            <person name="Brown S.J."/>
            <person name="Bucher G."/>
            <person name="Friedrich M."/>
            <person name="Grimmelikhuijzen C.J."/>
            <person name="Klingler M."/>
            <person name="Lorenzen M."/>
            <person name="Richards S."/>
            <person name="Roth S."/>
            <person name="Schroder R."/>
            <person name="Tautz D."/>
            <person name="Zdobnov E.M."/>
            <person name="Muzny D."/>
            <person name="Gibbs R.A."/>
            <person name="Weinstock G.M."/>
            <person name="Attaway T."/>
            <person name="Bell S."/>
            <person name="Buhay C.J."/>
            <person name="Chandrabose M.N."/>
            <person name="Chavez D."/>
            <person name="Clerk-Blankenburg K.P."/>
            <person name="Cree A."/>
            <person name="Dao M."/>
            <person name="Davis C."/>
            <person name="Chacko J."/>
            <person name="Dinh H."/>
            <person name="Dugan-Rocha S."/>
            <person name="Fowler G."/>
            <person name="Garner T.T."/>
            <person name="Garnes J."/>
            <person name="Gnirke A."/>
            <person name="Hawes A."/>
            <person name="Hernandez J."/>
            <person name="Hines S."/>
            <person name="Holder M."/>
            <person name="Hume J."/>
            <person name="Jhangiani S.N."/>
            <person name="Joshi V."/>
            <person name="Khan Z.M."/>
            <person name="Jackson L."/>
            <person name="Kovar C."/>
            <person name="Kowis A."/>
            <person name="Lee S."/>
            <person name="Lewis L.R."/>
            <person name="Margolis J."/>
            <person name="Morgan M."/>
            <person name="Nazareth L.V."/>
            <person name="Nguyen N."/>
            <person name="Okwuonu G."/>
            <person name="Parker D."/>
            <person name="Richards S."/>
            <person name="Ruiz S.J."/>
            <person name="Santibanez J."/>
            <person name="Savard J."/>
            <person name="Scherer S.E."/>
            <person name="Schneider B."/>
            <person name="Sodergren E."/>
            <person name="Tautz D."/>
            <person name="Vattahil S."/>
            <person name="Villasana D."/>
            <person name="White C.S."/>
            <person name="Wright R."/>
            <person name="Park Y."/>
            <person name="Beeman R.W."/>
            <person name="Lord J."/>
            <person name="Oppert B."/>
            <person name="Lorenzen M."/>
            <person name="Brown S."/>
            <person name="Wang L."/>
            <person name="Savard J."/>
            <person name="Tautz D."/>
            <person name="Richards S."/>
            <person name="Weinstock G."/>
            <person name="Gibbs R.A."/>
            <person name="Liu Y."/>
            <person name="Worley K."/>
            <person name="Weinstock G."/>
            <person name="Elsik C.G."/>
            <person name="Reese J.T."/>
            <person name="Elhaik E."/>
            <person name="Landan G."/>
            <person name="Graur D."/>
            <person name="Arensburger P."/>
            <person name="Atkinson P."/>
            <person name="Beeman R.W."/>
            <person name="Beidler J."/>
            <person name="Brown S.J."/>
            <person name="Demuth J.P."/>
            <person name="Drury D.W."/>
            <person name="Du Y.Z."/>
            <person name="Fujiwara H."/>
            <person name="Lorenzen M."/>
            <person name="Maselli V."/>
            <person name="Osanai M."/>
            <person name="Park Y."/>
            <person name="Robertson H.M."/>
            <person name="Tu Z."/>
            <person name="Wang J.J."/>
            <person name="Wang S."/>
            <person name="Richards S."/>
            <person name="Song H."/>
            <person name="Zhang L."/>
            <person name="Sodergren E."/>
            <person name="Werner D."/>
            <person name="Stanke M."/>
            <person name="Morgenstern B."/>
            <person name="Solovyev V."/>
            <person name="Kosarev P."/>
            <person name="Brown G."/>
            <person name="Chen H.C."/>
            <person name="Ermolaeva O."/>
            <person name="Hlavina W."/>
            <person name="Kapustin Y."/>
            <person name="Kiryutin B."/>
            <person name="Kitts P."/>
            <person name="Maglott D."/>
            <person name="Pruitt K."/>
            <person name="Sapojnikov V."/>
            <person name="Souvorov A."/>
            <person name="Mackey A.J."/>
            <person name="Waterhouse R.M."/>
            <person name="Wyder S."/>
            <person name="Zdobnov E.M."/>
            <person name="Zdobnov E.M."/>
            <person name="Wyder S."/>
            <person name="Kriventseva E.V."/>
            <person name="Kadowaki T."/>
            <person name="Bork P."/>
            <person name="Aranda M."/>
            <person name="Bao R."/>
            <person name="Beermann A."/>
            <person name="Berns N."/>
            <person name="Bolognesi R."/>
            <person name="Bonneton F."/>
            <person name="Bopp D."/>
            <person name="Brown S.J."/>
            <person name="Bucher G."/>
            <person name="Butts T."/>
            <person name="Chaumot A."/>
            <person name="Denell R.E."/>
            <person name="Ferrier D.E."/>
            <person name="Friedrich M."/>
            <person name="Gordon C.M."/>
            <person name="Jindra M."/>
            <person name="Klingler M."/>
            <person name="Lan Q."/>
            <person name="Lattorff H.M."/>
            <person name="Laudet V."/>
            <person name="von Levetsow C."/>
            <person name="Liu Z."/>
            <person name="Lutz R."/>
            <person name="Lynch J.A."/>
            <person name="da Fonseca R.N."/>
            <person name="Posnien N."/>
            <person name="Reuter R."/>
            <person name="Roth S."/>
            <person name="Savard J."/>
            <person name="Schinko J.B."/>
            <person name="Schmitt C."/>
            <person name="Schoppmeier M."/>
            <person name="Schroder R."/>
            <person name="Shippy T.D."/>
            <person name="Simonnet F."/>
            <person name="Marques-Souza H."/>
            <person name="Tautz D."/>
            <person name="Tomoyasu Y."/>
            <person name="Trauner J."/>
            <person name="Van der Zee M."/>
            <person name="Vervoort M."/>
            <person name="Wittkopp N."/>
            <person name="Wimmer E.A."/>
            <person name="Yang X."/>
            <person name="Jones A.K."/>
            <person name="Sattelle D.B."/>
            <person name="Ebert P.R."/>
            <person name="Nelson D."/>
            <person name="Scott J.G."/>
            <person name="Beeman R.W."/>
            <person name="Muthukrishnan S."/>
            <person name="Kramer K.J."/>
            <person name="Arakane Y."/>
            <person name="Beeman R.W."/>
            <person name="Zhu Q."/>
            <person name="Hogenkamp D."/>
            <person name="Dixit R."/>
            <person name="Oppert B."/>
            <person name="Jiang H."/>
            <person name="Zou Z."/>
            <person name="Marshall J."/>
            <person name="Elpidina E."/>
            <person name="Vinokurov K."/>
            <person name="Oppert C."/>
            <person name="Zou Z."/>
            <person name="Evans J."/>
            <person name="Lu Z."/>
            <person name="Zhao P."/>
            <person name="Sumathipala N."/>
            <person name="Altincicek B."/>
            <person name="Vilcinskas A."/>
            <person name="Williams M."/>
            <person name="Hultmark D."/>
            <person name="Hetru C."/>
            <person name="Jiang H."/>
            <person name="Grimmelikhuijzen C.J."/>
            <person name="Hauser F."/>
            <person name="Cazzamali G."/>
            <person name="Williamson M."/>
            <person name="Park Y."/>
            <person name="Li B."/>
            <person name="Tanaka Y."/>
            <person name="Predel R."/>
            <person name="Neupert S."/>
            <person name="Schachtner J."/>
            <person name="Verleyen P."/>
            <person name="Raible F."/>
            <person name="Bork P."/>
            <person name="Friedrich M."/>
            <person name="Walden K.K."/>
            <person name="Robertson H.M."/>
            <person name="Angeli S."/>
            <person name="Foret S."/>
            <person name="Bucher G."/>
            <person name="Schuetz S."/>
            <person name="Maleszka R."/>
            <person name="Wimmer E.A."/>
            <person name="Beeman R.W."/>
            <person name="Lorenzen M."/>
            <person name="Tomoyasu Y."/>
            <person name="Miller S.C."/>
            <person name="Grossmann D."/>
            <person name="Bucher G."/>
        </authorList>
    </citation>
    <scope>NUCLEOTIDE SEQUENCE [LARGE SCALE GENOMIC DNA]</scope>
    <source>
        <strain evidence="1 2">Georgia GA2</strain>
    </source>
</reference>